<dbReference type="Proteomes" id="UP001163324">
    <property type="component" value="Chromosome 5"/>
</dbReference>
<evidence type="ECO:0000313" key="2">
    <source>
        <dbReference type="Proteomes" id="UP001163324"/>
    </source>
</evidence>
<keyword evidence="2" id="KW-1185">Reference proteome</keyword>
<reference evidence="1" key="1">
    <citation type="submission" date="2022-10" db="EMBL/GenBank/DDBJ databases">
        <title>Complete Genome of Trichothecium roseum strain YXFP-22015, a Plant Pathogen Isolated from Citrus.</title>
        <authorList>
            <person name="Wang Y."/>
            <person name="Zhu L."/>
        </authorList>
    </citation>
    <scope>NUCLEOTIDE SEQUENCE</scope>
    <source>
        <strain evidence="1">YXFP-22015</strain>
    </source>
</reference>
<proteinExistence type="predicted"/>
<sequence>MERTESGLSISSADLTDDNTNDSEPASNFLSDHAAALLVERHMLQYRRRCHNSQHERILKALVTPRARGADFPLDDEALRSIFSAANELFFAGKLSRRVEWDWSTNCSDGGEEGRYAGHVVGTTAIRRNRRWGGYEALIVLSSPILRDDRYNRRLLIATFLHEMIHSFLFVVCGVKARLCGGHTEGFKRIAELIDGWIGKECLRLGDMEADLEWFSKEKKEDLAVPPEMGRVVASSRPGWSAEDESFIGPRSHNFEQRRNNFDGWQWYGQEGFSTGRQLVEGQYVYPPMQ</sequence>
<evidence type="ECO:0000313" key="1">
    <source>
        <dbReference type="EMBL" id="KAI9899140.1"/>
    </source>
</evidence>
<protein>
    <submittedName>
        <fullName evidence="1">Uncharacterized protein</fullName>
    </submittedName>
</protein>
<name>A0ACC0UZ18_9HYPO</name>
<comment type="caution">
    <text evidence="1">The sequence shown here is derived from an EMBL/GenBank/DDBJ whole genome shotgun (WGS) entry which is preliminary data.</text>
</comment>
<gene>
    <name evidence="1" type="ORF">N3K66_005601</name>
</gene>
<dbReference type="EMBL" id="CM047944">
    <property type="protein sequence ID" value="KAI9899140.1"/>
    <property type="molecule type" value="Genomic_DNA"/>
</dbReference>
<organism evidence="1 2">
    <name type="scientific">Trichothecium roseum</name>
    <dbReference type="NCBI Taxonomy" id="47278"/>
    <lineage>
        <taxon>Eukaryota</taxon>
        <taxon>Fungi</taxon>
        <taxon>Dikarya</taxon>
        <taxon>Ascomycota</taxon>
        <taxon>Pezizomycotina</taxon>
        <taxon>Sordariomycetes</taxon>
        <taxon>Hypocreomycetidae</taxon>
        <taxon>Hypocreales</taxon>
        <taxon>Hypocreales incertae sedis</taxon>
        <taxon>Trichothecium</taxon>
    </lineage>
</organism>
<accession>A0ACC0UZ18</accession>